<gene>
    <name evidence="1" type="ORF">S01H1_58593</name>
</gene>
<organism evidence="1">
    <name type="scientific">marine sediment metagenome</name>
    <dbReference type="NCBI Taxonomy" id="412755"/>
    <lineage>
        <taxon>unclassified sequences</taxon>
        <taxon>metagenomes</taxon>
        <taxon>ecological metagenomes</taxon>
    </lineage>
</organism>
<protein>
    <submittedName>
        <fullName evidence="1">Uncharacterized protein</fullName>
    </submittedName>
</protein>
<evidence type="ECO:0000313" key="1">
    <source>
        <dbReference type="EMBL" id="GAG20795.1"/>
    </source>
</evidence>
<dbReference type="EMBL" id="BARS01038277">
    <property type="protein sequence ID" value="GAG20795.1"/>
    <property type="molecule type" value="Genomic_DNA"/>
</dbReference>
<sequence>MNDLDDIEVRIRTLQESNKLIWQEIYKTSGAMEDVKKREARILEWQRNNNEMALLLERRTMLLKP</sequence>
<reference evidence="1" key="1">
    <citation type="journal article" date="2014" name="Front. Microbiol.">
        <title>High frequency of phylogenetically diverse reductive dehalogenase-homologous genes in deep subseafloor sedimentary metagenomes.</title>
        <authorList>
            <person name="Kawai M."/>
            <person name="Futagami T."/>
            <person name="Toyoda A."/>
            <person name="Takaki Y."/>
            <person name="Nishi S."/>
            <person name="Hori S."/>
            <person name="Arai W."/>
            <person name="Tsubouchi T."/>
            <person name="Morono Y."/>
            <person name="Uchiyama I."/>
            <person name="Ito T."/>
            <person name="Fujiyama A."/>
            <person name="Inagaki F."/>
            <person name="Takami H."/>
        </authorList>
    </citation>
    <scope>NUCLEOTIDE SEQUENCE</scope>
    <source>
        <strain evidence="1">Expedition CK06-06</strain>
    </source>
</reference>
<dbReference type="AlphaFoldDB" id="X0VRC8"/>
<comment type="caution">
    <text evidence="1">The sequence shown here is derived from an EMBL/GenBank/DDBJ whole genome shotgun (WGS) entry which is preliminary data.</text>
</comment>
<feature type="non-terminal residue" evidence="1">
    <location>
        <position position="65"/>
    </location>
</feature>
<name>X0VRC8_9ZZZZ</name>
<accession>X0VRC8</accession>
<proteinExistence type="predicted"/>